<dbReference type="OrthoDB" id="1737504at2759"/>
<proteinExistence type="predicted"/>
<dbReference type="PANTHER" id="PTHR33223">
    <property type="entry name" value="CCHC-TYPE DOMAIN-CONTAINING PROTEIN"/>
    <property type="match status" value="1"/>
</dbReference>
<sequence length="316" mass="36186">MGLPRYNGTSGPNKHITAYMCAVKGNDTQDDEIESVLLKRFREMLSKGVTMRHHSLAPDPINSLTILINSLMKAHTGAIEATIRKPDASEIEQRENEMLLEFAYHSQMERMELPPVLDDWAMQAFTQSLNEQIPVISTQLKQNLIGYPAKTWSDALIRHQSQIRVVDDQMGSPSGSVYPSRLLAKKPMPNKERYRSYATYRRNAPRRNLPRYNRRMDRGQYPRGIVNRARFDGDKRPARDPHPPGYNFNIVVLGIVFTVSKIGDAKGPRPIQSNTSQRNHSLVCQLYNTHGHGAEDGHQLRRKKSKLLNKNHRREL</sequence>
<dbReference type="RefSeq" id="XP_016478256.1">
    <property type="nucleotide sequence ID" value="XM_016622770.1"/>
</dbReference>
<dbReference type="PaxDb" id="4097-A0A1S4ANK3"/>
<feature type="region of interest" description="Disordered" evidence="1">
    <location>
        <begin position="290"/>
        <end position="316"/>
    </location>
</feature>
<feature type="compositionally biased region" description="Basic residues" evidence="1">
    <location>
        <begin position="300"/>
        <end position="316"/>
    </location>
</feature>
<organism evidence="2">
    <name type="scientific">Nicotiana tabacum</name>
    <name type="common">Common tobacco</name>
    <dbReference type="NCBI Taxonomy" id="4097"/>
    <lineage>
        <taxon>Eukaryota</taxon>
        <taxon>Viridiplantae</taxon>
        <taxon>Streptophyta</taxon>
        <taxon>Embryophyta</taxon>
        <taxon>Tracheophyta</taxon>
        <taxon>Spermatophyta</taxon>
        <taxon>Magnoliopsida</taxon>
        <taxon>eudicotyledons</taxon>
        <taxon>Gunneridae</taxon>
        <taxon>Pentapetalae</taxon>
        <taxon>asterids</taxon>
        <taxon>lamiids</taxon>
        <taxon>Solanales</taxon>
        <taxon>Solanaceae</taxon>
        <taxon>Nicotianoideae</taxon>
        <taxon>Nicotianeae</taxon>
        <taxon>Nicotiana</taxon>
    </lineage>
</organism>
<evidence type="ECO:0000256" key="1">
    <source>
        <dbReference type="SAM" id="MobiDB-lite"/>
    </source>
</evidence>
<protein>
    <submittedName>
        <fullName evidence="2">Uncharacterized protein</fullName>
    </submittedName>
</protein>
<dbReference type="KEGG" id="nta:107799630"/>
<dbReference type="AlphaFoldDB" id="A0A1S4ANK3"/>
<gene>
    <name evidence="2" type="primary">LOC107799630</name>
</gene>
<evidence type="ECO:0000313" key="2">
    <source>
        <dbReference type="RefSeq" id="XP_016478256.1"/>
    </source>
</evidence>
<accession>A0A1S4ANK3</accession>
<name>A0A1S4ANK3_TOBAC</name>
<dbReference type="PANTHER" id="PTHR33223:SF11">
    <property type="entry name" value="ELEMENT PROTEIN, PUTATIVE-RELATED"/>
    <property type="match status" value="1"/>
</dbReference>
<reference evidence="2" key="1">
    <citation type="submission" date="2025-08" db="UniProtKB">
        <authorList>
            <consortium name="RefSeq"/>
        </authorList>
    </citation>
    <scope>IDENTIFICATION</scope>
</reference>